<dbReference type="AlphaFoldDB" id="A0A7S2WQZ9"/>
<dbReference type="EMBL" id="HBHK01022856">
    <property type="protein sequence ID" value="CAD9701043.1"/>
    <property type="molecule type" value="Transcribed_RNA"/>
</dbReference>
<dbReference type="Pfam" id="PF25574">
    <property type="entry name" value="TPR_IMB1"/>
    <property type="match status" value="1"/>
</dbReference>
<evidence type="ECO:0000256" key="5">
    <source>
        <dbReference type="ARBA" id="ARBA00022737"/>
    </source>
</evidence>
<evidence type="ECO:0000256" key="2">
    <source>
        <dbReference type="ARBA" id="ARBA00004496"/>
    </source>
</evidence>
<dbReference type="PROSITE" id="PS50166">
    <property type="entry name" value="IMPORTIN_B_NT"/>
    <property type="match status" value="1"/>
</dbReference>
<dbReference type="SUPFAM" id="SSF48371">
    <property type="entry name" value="ARM repeat"/>
    <property type="match status" value="2"/>
</dbReference>
<accession>A0A7S2WQZ9</accession>
<evidence type="ECO:0000256" key="4">
    <source>
        <dbReference type="ARBA" id="ARBA00022490"/>
    </source>
</evidence>
<evidence type="ECO:0000256" key="6">
    <source>
        <dbReference type="ARBA" id="ARBA00022927"/>
    </source>
</evidence>
<dbReference type="InterPro" id="IPR057672">
    <property type="entry name" value="TPR_IPO4/5"/>
</dbReference>
<dbReference type="InterPro" id="IPR001494">
    <property type="entry name" value="Importin-beta_N"/>
</dbReference>
<feature type="domain" description="Importin N-terminal" evidence="8">
    <location>
        <begin position="19"/>
        <end position="85"/>
    </location>
</feature>
<dbReference type="InterPro" id="IPR058584">
    <property type="entry name" value="IMB1_TNPO1-like_TPR"/>
</dbReference>
<comment type="subcellular location">
    <subcellularLocation>
        <location evidence="2">Cytoplasm</location>
    </subcellularLocation>
    <subcellularLocation>
        <location evidence="1">Nucleus</location>
    </subcellularLocation>
</comment>
<dbReference type="GO" id="GO:0005737">
    <property type="term" value="C:cytoplasm"/>
    <property type="evidence" value="ECO:0007669"/>
    <property type="project" value="UniProtKB-SubCell"/>
</dbReference>
<dbReference type="PANTHER" id="PTHR10527">
    <property type="entry name" value="IMPORTIN BETA"/>
    <property type="match status" value="1"/>
</dbReference>
<organism evidence="9">
    <name type="scientific">Mucochytrium quahogii</name>
    <dbReference type="NCBI Taxonomy" id="96639"/>
    <lineage>
        <taxon>Eukaryota</taxon>
        <taxon>Sar</taxon>
        <taxon>Stramenopiles</taxon>
        <taxon>Bigyra</taxon>
        <taxon>Labyrinthulomycetes</taxon>
        <taxon>Thraustochytrida</taxon>
        <taxon>Thraustochytriidae</taxon>
        <taxon>Mucochytrium</taxon>
    </lineage>
</organism>
<reference evidence="9" key="1">
    <citation type="submission" date="2021-01" db="EMBL/GenBank/DDBJ databases">
        <authorList>
            <person name="Corre E."/>
            <person name="Pelletier E."/>
            <person name="Niang G."/>
            <person name="Scheremetjew M."/>
            <person name="Finn R."/>
            <person name="Kale V."/>
            <person name="Holt S."/>
            <person name="Cochrane G."/>
            <person name="Meng A."/>
            <person name="Brown T."/>
            <person name="Cohen L."/>
        </authorList>
    </citation>
    <scope>NUCLEOTIDE SEQUENCE</scope>
    <source>
        <strain evidence="9">NY070348D</strain>
    </source>
</reference>
<proteinExistence type="predicted"/>
<sequence length="1165" mass="127879">MEQMLLQMNVPNTEIVKQAEKEITNAIKSKQCVPVFLQLLRFSQHQSVRQLSAVLLRLRVSKFWTELDGQTRNTAKELVLDALANEQSRIVSLNTMHVVASICTHEIQEAGWDSLLQFMHRCAVSSAPQQQELAMLLFYTLTGSLSQLCGDSFGQVKDLYMHVLQNSADPRVQVAALKASAALLNFHCDSEDVLAFQEFVPLILRGLAGNYNDDVLAVQLITIIGQIAECPMPIINTHIKETVELFLRIVSAAEVDEGTKQVAATTLVTLLECKTRFLMKQGLIPQVLNVSIMALAQDFQHFSTILGRQELSQAEMDAQKGQDDEQDDDNFLGRNLVGAIAEHCPARVIFSPMAEKAFQLMESNKMVNGEVPEQWMGLILLSTIIEFLTEEFSKPAVLEQLLLRTVPLAQNSPNVLIRVSALMVLSECVQFLGPSIFSYMPDMLPPAIQLMNDPKIAVKSCACDLLELICDDIEEDKILPYFDQLVNQLLVMVETAHNTSMQSTALCALSSLMVTTGPKFMPYFDSTCKKLSQFVSTTDESLLPVRGYAMAAFGNLALAASRPISEEEDSEKNNLALFAPLVQDILVCAQQGLEFEDMELSRNTYVMLGSLSEAFGEQIGNFINPIVDMLIIGLETNDQEEINCKDLDGAMVPEHLRDRFAGEDDDEDDDEDEQVYRPGVTWEYSIPTERIEAKQAALMAVARLCKSADPANLQPRMPELLQSTATILDHGLGGIEAEAVSTTTELVLALARAHPMAALTAQEQTMAADWAKTCNREVDINRKWLPGLPPKKKVNDEILRLVQQKIVPIFMDMVLTKDTRQVATACCNAIETLIAFLGPQVFSECLENLMTMSLTVLQGRAACQRTDQLDDEAQENEESAEEMNREGSELLDGVCDLVGLVAQACGPAFAPYAGAVFDEVLVKMKRGNNSKIAALGAMAEVLVGLGPQGAEPYLPTLVPAALAGLKEEGLGARRNGAYFTGNLVAFGGESLQQNVQAIQGLLVAIEPLLREAPAVDAASKRFPEGAILPFEVTDAQAMIDNACGALARIIYHCPQIAGSDEVVSLLLQTLPLRFDLTENFSVFQCISKLLKGNNSLLARDPAHLVQLCAKTLVINHNQELVLATQEIASVLRFLGENFGEQTSAAISSLSPDETHALEQLKLHYS</sequence>
<dbReference type="GO" id="GO:0006606">
    <property type="term" value="P:protein import into nucleus"/>
    <property type="evidence" value="ECO:0007669"/>
    <property type="project" value="InterPro"/>
</dbReference>
<evidence type="ECO:0000256" key="3">
    <source>
        <dbReference type="ARBA" id="ARBA00022448"/>
    </source>
</evidence>
<protein>
    <recommendedName>
        <fullName evidence="8">Importin N-terminal domain-containing protein</fullName>
    </recommendedName>
</protein>
<dbReference type="Pfam" id="PF25780">
    <property type="entry name" value="TPR_IPO5"/>
    <property type="match status" value="1"/>
</dbReference>
<dbReference type="InterPro" id="IPR040122">
    <property type="entry name" value="Importin_beta"/>
</dbReference>
<evidence type="ECO:0000313" key="9">
    <source>
        <dbReference type="EMBL" id="CAD9701043.1"/>
    </source>
</evidence>
<dbReference type="GO" id="GO:0031267">
    <property type="term" value="F:small GTPase binding"/>
    <property type="evidence" value="ECO:0007669"/>
    <property type="project" value="InterPro"/>
</dbReference>
<dbReference type="Pfam" id="PF03810">
    <property type="entry name" value="IBN_N"/>
    <property type="match status" value="1"/>
</dbReference>
<keyword evidence="7" id="KW-0539">Nucleus</keyword>
<keyword evidence="6" id="KW-0653">Protein transport</keyword>
<name>A0A7S2WQZ9_9STRA</name>
<keyword evidence="3" id="KW-0813">Transport</keyword>
<evidence type="ECO:0000256" key="1">
    <source>
        <dbReference type="ARBA" id="ARBA00004123"/>
    </source>
</evidence>
<dbReference type="InterPro" id="IPR011989">
    <property type="entry name" value="ARM-like"/>
</dbReference>
<evidence type="ECO:0000259" key="8">
    <source>
        <dbReference type="PROSITE" id="PS50166"/>
    </source>
</evidence>
<gene>
    <name evidence="9" type="ORF">QSP1433_LOCUS14443</name>
</gene>
<keyword evidence="5" id="KW-0677">Repeat</keyword>
<keyword evidence="4" id="KW-0963">Cytoplasm</keyword>
<dbReference type="Gene3D" id="1.25.10.10">
    <property type="entry name" value="Leucine-rich Repeat Variant"/>
    <property type="match status" value="2"/>
</dbReference>
<dbReference type="InterPro" id="IPR016024">
    <property type="entry name" value="ARM-type_fold"/>
</dbReference>
<evidence type="ECO:0000256" key="7">
    <source>
        <dbReference type="ARBA" id="ARBA00023242"/>
    </source>
</evidence>